<gene>
    <name evidence="8" type="ORF">ENL39_01870</name>
</gene>
<name>A0A7V5HYH0_UNCAE</name>
<evidence type="ECO:0000256" key="1">
    <source>
        <dbReference type="ARBA" id="ARBA00004370"/>
    </source>
</evidence>
<dbReference type="Pfam" id="PF07660">
    <property type="entry name" value="STN"/>
    <property type="match status" value="1"/>
</dbReference>
<dbReference type="SMART" id="SM00965">
    <property type="entry name" value="STN"/>
    <property type="match status" value="1"/>
</dbReference>
<keyword evidence="2" id="KW-0813">Transport</keyword>
<evidence type="ECO:0000256" key="5">
    <source>
        <dbReference type="ARBA" id="ARBA00023237"/>
    </source>
</evidence>
<dbReference type="InterPro" id="IPR001775">
    <property type="entry name" value="GspD/PilQ"/>
</dbReference>
<dbReference type="EMBL" id="DRTT01000056">
    <property type="protein sequence ID" value="HHF98218.1"/>
    <property type="molecule type" value="Genomic_DNA"/>
</dbReference>
<dbReference type="InterPro" id="IPR050810">
    <property type="entry name" value="Bact_Secretion_Sys_Channel"/>
</dbReference>
<reference evidence="8" key="1">
    <citation type="journal article" date="2020" name="mSystems">
        <title>Genome- and Community-Level Interaction Insights into Carbon Utilization and Element Cycling Functions of Hydrothermarchaeota in Hydrothermal Sediment.</title>
        <authorList>
            <person name="Zhou Z."/>
            <person name="Liu Y."/>
            <person name="Xu W."/>
            <person name="Pan J."/>
            <person name="Luo Z.H."/>
            <person name="Li M."/>
        </authorList>
    </citation>
    <scope>NUCLEOTIDE SEQUENCE [LARGE SCALE GENOMIC DNA]</scope>
    <source>
        <strain evidence="8">HyVt-92</strain>
    </source>
</reference>
<dbReference type="GO" id="GO:0015627">
    <property type="term" value="C:type II protein secretion system complex"/>
    <property type="evidence" value="ECO:0007669"/>
    <property type="project" value="TreeGrafter"/>
</dbReference>
<sequence length="630" mass="71800">MKIRVVVLLILTFLFFLSPIALLAKSQDFVSGIFYDTDLREIIRNIAAQTGITIVMDDTVRGTVSVEFDQVPVEEALTQILSPQGYSFRKIDNYYVISSGEIFYPAFKSISITKIIKPRYLDVSMVKKLLLPELISYVKVDERENLILITAPPPIVKKISDMIASVDGPPAPIMLQVLIVEVTREEGVKMNVDWNWQWVGERENSEGVSAEGLAIGYTSEDIFATIDTLVRKGKAKIKGNPKVITLEGVEAKLQVETQEYFQVLGEVEETPQFRLEAVTAKTEIETIPRLGSKDEVILDIKITSEELNQMLEVPQITRRSAETTVKLRSHKTVAIAGLSEEIQREVKERIWGVGDVPVLDLLFSNRYSEEEETQLVIFITPYLLEKELPPSDVGLSAATWNTWSPLPKYVIESENFTPSMQLNLTGYFDRSGEYKRGYRFKINYTPLYAWNIRGGYSIFQGENYKLSSYSIGFQKELPTIKEGLSLAFNYQRWENRFKADLKKEDFYQNMYSFSLGDTTILTKNFYLMGNVKVIYIEEKGIFSPAITFFSGGPVICFGGLRFSGKYSYALSAHEEYQQKGYTAELLYTFPGESTSIILGYQETERKDVKYMTVMELPIRGYYICTKLLIK</sequence>
<dbReference type="PANTHER" id="PTHR30332">
    <property type="entry name" value="PROBABLE GENERAL SECRETION PATHWAY PROTEIN D"/>
    <property type="match status" value="1"/>
</dbReference>
<dbReference type="Gene3D" id="3.30.1370.130">
    <property type="match status" value="1"/>
</dbReference>
<dbReference type="PRINTS" id="PR00811">
    <property type="entry name" value="BCTERIALGSPD"/>
</dbReference>
<comment type="subcellular location">
    <subcellularLocation>
        <location evidence="1">Membrane</location>
    </subcellularLocation>
</comment>
<evidence type="ECO:0000256" key="6">
    <source>
        <dbReference type="RuleBase" id="RU004003"/>
    </source>
</evidence>
<keyword evidence="3" id="KW-0732">Signal</keyword>
<proteinExistence type="inferred from homology"/>
<dbReference type="PANTHER" id="PTHR30332:SF24">
    <property type="entry name" value="SECRETIN GSPD-RELATED"/>
    <property type="match status" value="1"/>
</dbReference>
<feature type="domain" description="Secretin/TonB short N-terminal" evidence="7">
    <location>
        <begin position="52"/>
        <end position="100"/>
    </location>
</feature>
<comment type="similarity">
    <text evidence="6">Belongs to the bacterial secretin family.</text>
</comment>
<organism evidence="8">
    <name type="scientific">Aerophobetes bacterium</name>
    <dbReference type="NCBI Taxonomy" id="2030807"/>
    <lineage>
        <taxon>Bacteria</taxon>
        <taxon>Candidatus Aerophobota</taxon>
    </lineage>
</organism>
<dbReference type="InterPro" id="IPR004846">
    <property type="entry name" value="T2SS/T3SS_dom"/>
</dbReference>
<accession>A0A7V5HYH0</accession>
<evidence type="ECO:0000313" key="8">
    <source>
        <dbReference type="EMBL" id="HHF98218.1"/>
    </source>
</evidence>
<evidence type="ECO:0000259" key="7">
    <source>
        <dbReference type="SMART" id="SM00965"/>
    </source>
</evidence>
<keyword evidence="5" id="KW-0998">Cell outer membrane</keyword>
<dbReference type="AlphaFoldDB" id="A0A7V5HYH0"/>
<dbReference type="GO" id="GO:0019867">
    <property type="term" value="C:outer membrane"/>
    <property type="evidence" value="ECO:0007669"/>
    <property type="project" value="InterPro"/>
</dbReference>
<dbReference type="Proteomes" id="UP000886070">
    <property type="component" value="Unassembled WGS sequence"/>
</dbReference>
<comment type="caution">
    <text evidence="8">The sequence shown here is derived from an EMBL/GenBank/DDBJ whole genome shotgun (WGS) entry which is preliminary data.</text>
</comment>
<evidence type="ECO:0000256" key="2">
    <source>
        <dbReference type="ARBA" id="ARBA00022448"/>
    </source>
</evidence>
<protein>
    <recommendedName>
        <fullName evidence="7">Secretin/TonB short N-terminal domain-containing protein</fullName>
    </recommendedName>
</protein>
<dbReference type="GO" id="GO:0009306">
    <property type="term" value="P:protein secretion"/>
    <property type="evidence" value="ECO:0007669"/>
    <property type="project" value="InterPro"/>
</dbReference>
<keyword evidence="4" id="KW-0472">Membrane</keyword>
<dbReference type="Pfam" id="PF00263">
    <property type="entry name" value="Secretin"/>
    <property type="match status" value="1"/>
</dbReference>
<dbReference type="InterPro" id="IPR011662">
    <property type="entry name" value="Secretin/TonB_short_N"/>
</dbReference>
<evidence type="ECO:0000256" key="4">
    <source>
        <dbReference type="ARBA" id="ARBA00023136"/>
    </source>
</evidence>
<evidence type="ECO:0000256" key="3">
    <source>
        <dbReference type="ARBA" id="ARBA00022729"/>
    </source>
</evidence>